<dbReference type="EMBL" id="JYDO01001686">
    <property type="protein sequence ID" value="KRZ63931.1"/>
    <property type="molecule type" value="Genomic_DNA"/>
</dbReference>
<evidence type="ECO:0000313" key="1">
    <source>
        <dbReference type="EMBL" id="KRZ63931.1"/>
    </source>
</evidence>
<sequence length="30" mass="3333">MCLMSSCKGIGIWLEIASTRYELRNASKNG</sequence>
<organism evidence="1 2">
    <name type="scientific">Trichinella papuae</name>
    <dbReference type="NCBI Taxonomy" id="268474"/>
    <lineage>
        <taxon>Eukaryota</taxon>
        <taxon>Metazoa</taxon>
        <taxon>Ecdysozoa</taxon>
        <taxon>Nematoda</taxon>
        <taxon>Enoplea</taxon>
        <taxon>Dorylaimia</taxon>
        <taxon>Trichinellida</taxon>
        <taxon>Trichinellidae</taxon>
        <taxon>Trichinella</taxon>
    </lineage>
</organism>
<accession>A0A0V1LWY7</accession>
<name>A0A0V1LWY7_9BILA</name>
<comment type="caution">
    <text evidence="1">The sequence shown here is derived from an EMBL/GenBank/DDBJ whole genome shotgun (WGS) entry which is preliminary data.</text>
</comment>
<keyword evidence="2" id="KW-1185">Reference proteome</keyword>
<dbReference type="AlphaFoldDB" id="A0A0V1LWY7"/>
<reference evidence="1 2" key="1">
    <citation type="submission" date="2015-01" db="EMBL/GenBank/DDBJ databases">
        <title>Evolution of Trichinella species and genotypes.</title>
        <authorList>
            <person name="Korhonen P.K."/>
            <person name="Edoardo P."/>
            <person name="Giuseppe L.R."/>
            <person name="Gasser R.B."/>
        </authorList>
    </citation>
    <scope>NUCLEOTIDE SEQUENCE [LARGE SCALE GENOMIC DNA]</scope>
    <source>
        <strain evidence="1">ISS1980</strain>
    </source>
</reference>
<evidence type="ECO:0000313" key="2">
    <source>
        <dbReference type="Proteomes" id="UP000054843"/>
    </source>
</evidence>
<gene>
    <name evidence="1" type="ORF">T10_4481</name>
</gene>
<proteinExistence type="predicted"/>
<protein>
    <submittedName>
        <fullName evidence="1">Uncharacterized protein</fullName>
    </submittedName>
</protein>
<dbReference type="Proteomes" id="UP000054843">
    <property type="component" value="Unassembled WGS sequence"/>
</dbReference>